<organism evidence="11 15">
    <name type="scientific">Heyndrickxia coagulans</name>
    <name type="common">Weizmannia coagulans</name>
    <dbReference type="NCBI Taxonomy" id="1398"/>
    <lineage>
        <taxon>Bacteria</taxon>
        <taxon>Bacillati</taxon>
        <taxon>Bacillota</taxon>
        <taxon>Bacilli</taxon>
        <taxon>Bacillales</taxon>
        <taxon>Bacillaceae</taxon>
        <taxon>Heyndrickxia</taxon>
    </lineage>
</organism>
<dbReference type="NCBIfam" id="TIGR02901">
    <property type="entry name" value="QoxD"/>
    <property type="match status" value="1"/>
</dbReference>
<dbReference type="InterPro" id="IPR005171">
    <property type="entry name" value="Cyt_c_oxidase_su4_prok"/>
</dbReference>
<name>A0A0C5C767_HEYCO</name>
<comment type="function">
    <text evidence="9">Catalyzes quinol oxidation with the concomitant reduction of oxygen to water.</text>
</comment>
<keyword evidence="14" id="KW-1185">Reference proteome</keyword>
<feature type="transmembrane region" description="Helical" evidence="9">
    <location>
        <begin position="73"/>
        <end position="92"/>
    </location>
</feature>
<dbReference type="InterPro" id="IPR050968">
    <property type="entry name" value="Cytochrome_c_oxidase_bac_sub4"/>
</dbReference>
<dbReference type="GO" id="GO:0009486">
    <property type="term" value="F:cytochrome bo3 ubiquinol oxidase activity"/>
    <property type="evidence" value="ECO:0007669"/>
    <property type="project" value="TreeGrafter"/>
</dbReference>
<keyword evidence="5 9" id="KW-0812">Transmembrane</keyword>
<dbReference type="EC" id="1.10.3.-" evidence="9"/>
<feature type="transmembrane region" description="Helical" evidence="9">
    <location>
        <begin position="38"/>
        <end position="61"/>
    </location>
</feature>
<gene>
    <name evidence="13" type="primary">qoxD</name>
    <name evidence="12" type="ORF">B4099_0755</name>
    <name evidence="11" type="ORF">HMPREF3213_01652</name>
    <name evidence="13" type="ORF">QN341_02255</name>
    <name evidence="10" type="ORF">SB48_HM08orf05432</name>
</gene>
<evidence type="ECO:0000256" key="7">
    <source>
        <dbReference type="ARBA" id="ARBA00023002"/>
    </source>
</evidence>
<dbReference type="GO" id="GO:0015990">
    <property type="term" value="P:electron transport coupled proton transport"/>
    <property type="evidence" value="ECO:0007669"/>
    <property type="project" value="TreeGrafter"/>
</dbReference>
<sequence>MEHHSKYPIGHVIGFLLSIVLTLVALYVALYTNLSKTAIIWTIGLFAFLQAGVQLFMFMHVKEGENGKINVSNMIYSIIIAIVVVYGTIWVMHF</sequence>
<reference evidence="12 16" key="3">
    <citation type="submission" date="2016-01" db="EMBL/GenBank/DDBJ databases">
        <title>Genome Sequences of Twelve Sporeforming Bacillus Species Isolated from Foods.</title>
        <authorList>
            <person name="Berendsen E.M."/>
            <person name="Wells-Bennik M.H."/>
            <person name="Krawcyk A.O."/>
            <person name="De Jong A."/>
            <person name="Holsappel S."/>
            <person name="Eijlander R.T."/>
            <person name="Kuipers O.P."/>
        </authorList>
    </citation>
    <scope>NUCLEOTIDE SEQUENCE [LARGE SCALE GENOMIC DNA]</scope>
    <source>
        <strain evidence="12 16">B4099</strain>
    </source>
</reference>
<dbReference type="GO" id="GO:0009319">
    <property type="term" value="C:cytochrome o ubiquinol oxidase complex"/>
    <property type="evidence" value="ECO:0007669"/>
    <property type="project" value="TreeGrafter"/>
</dbReference>
<dbReference type="GeneID" id="93260772"/>
<reference evidence="10" key="1">
    <citation type="submission" date="2015-01" db="EMBL/GenBank/DDBJ databases">
        <title>Comparative genome analysis of Bacillus coagulans HM-08, Clostridium butyricum HM-68, Bacillus subtilis HM-66 and Bacillus licheniformis BL-09.</title>
        <authorList>
            <person name="Zhang H."/>
        </authorList>
    </citation>
    <scope>NUCLEOTIDE SEQUENCE [LARGE SCALE GENOMIC DNA]</scope>
    <source>
        <strain evidence="10">HM-08</strain>
    </source>
</reference>
<comment type="similarity">
    <text evidence="3 9">Belongs to the cytochrome c oxidase bacterial subunit 4 family.</text>
</comment>
<dbReference type="EMBL" id="LQYI01000053">
    <property type="protein sequence ID" value="KYC69003.1"/>
    <property type="molecule type" value="Genomic_DNA"/>
</dbReference>
<reference evidence="15" key="5">
    <citation type="submission" date="2016-01" db="EMBL/GenBank/DDBJ databases">
        <authorList>
            <person name="Mitreva M."/>
            <person name="Pepin K.H."/>
            <person name="Mihindukulasuriya K.A."/>
            <person name="Fulton R."/>
            <person name="Fronick C."/>
            <person name="O'Laughlin M."/>
            <person name="Miner T."/>
            <person name="Herter B."/>
            <person name="Rosa B.A."/>
            <person name="Cordes M."/>
            <person name="Tomlinson C."/>
            <person name="Wollam A."/>
            <person name="Palsikar V.B."/>
            <person name="Mardis E.R."/>
            <person name="Wilson R.K."/>
        </authorList>
    </citation>
    <scope>NUCLEOTIDE SEQUENCE [LARGE SCALE GENOMIC DNA]</scope>
    <source>
        <strain evidence="15">GED7749B</strain>
    </source>
</reference>
<comment type="subcellular location">
    <subcellularLocation>
        <location evidence="2 9">Cell membrane</location>
        <topology evidence="2 9">Multi-pass membrane protein</topology>
    </subcellularLocation>
</comment>
<accession>A0A0C5C767</accession>
<feature type="transmembrane region" description="Helical" evidence="9">
    <location>
        <begin position="12"/>
        <end position="32"/>
    </location>
</feature>
<dbReference type="Proteomes" id="UP000070376">
    <property type="component" value="Unassembled WGS sequence"/>
</dbReference>
<evidence type="ECO:0000256" key="4">
    <source>
        <dbReference type="ARBA" id="ARBA00022475"/>
    </source>
</evidence>
<evidence type="ECO:0000313" key="14">
    <source>
        <dbReference type="Proteomes" id="UP000032024"/>
    </source>
</evidence>
<evidence type="ECO:0000256" key="2">
    <source>
        <dbReference type="ARBA" id="ARBA00004651"/>
    </source>
</evidence>
<evidence type="ECO:0000313" key="10">
    <source>
        <dbReference type="EMBL" id="AJO24188.1"/>
    </source>
</evidence>
<dbReference type="Pfam" id="PF03626">
    <property type="entry name" value="COX4_pro"/>
    <property type="match status" value="1"/>
</dbReference>
<evidence type="ECO:0000313" key="12">
    <source>
        <dbReference type="EMBL" id="KYC69003.1"/>
    </source>
</evidence>
<dbReference type="GO" id="GO:0019646">
    <property type="term" value="P:aerobic electron transport chain"/>
    <property type="evidence" value="ECO:0007669"/>
    <property type="project" value="TreeGrafter"/>
</dbReference>
<evidence type="ECO:0000256" key="8">
    <source>
        <dbReference type="ARBA" id="ARBA00023136"/>
    </source>
</evidence>
<dbReference type="RefSeq" id="WP_029141973.1">
    <property type="nucleotide sequence ID" value="NZ_CP010525.1"/>
</dbReference>
<evidence type="ECO:0000313" key="16">
    <source>
        <dbReference type="Proteomes" id="UP000075304"/>
    </source>
</evidence>
<dbReference type="GO" id="GO:0042773">
    <property type="term" value="P:ATP synthesis coupled electron transport"/>
    <property type="evidence" value="ECO:0007669"/>
    <property type="project" value="UniProtKB-UniRule"/>
</dbReference>
<dbReference type="EMBL" id="JASUZX010000001">
    <property type="protein sequence ID" value="MDL5039911.1"/>
    <property type="molecule type" value="Genomic_DNA"/>
</dbReference>
<dbReference type="GO" id="GO:0015078">
    <property type="term" value="F:proton transmembrane transporter activity"/>
    <property type="evidence" value="ECO:0007669"/>
    <property type="project" value="TreeGrafter"/>
</dbReference>
<evidence type="ECO:0000256" key="6">
    <source>
        <dbReference type="ARBA" id="ARBA00022989"/>
    </source>
</evidence>
<evidence type="ECO:0000313" key="15">
    <source>
        <dbReference type="Proteomes" id="UP000070376"/>
    </source>
</evidence>
<dbReference type="Proteomes" id="UP000075304">
    <property type="component" value="Unassembled WGS sequence"/>
</dbReference>
<keyword evidence="4 9" id="KW-1003">Cell membrane</keyword>
<proteinExistence type="inferred from homology"/>
<keyword evidence="7 9" id="KW-0560">Oxidoreductase</keyword>
<evidence type="ECO:0000256" key="1">
    <source>
        <dbReference type="ARBA" id="ARBA00000725"/>
    </source>
</evidence>
<dbReference type="STRING" id="1398.AB434_1930"/>
<protein>
    <recommendedName>
        <fullName evidence="9">Quinol oxidase subunit 4</fullName>
        <ecNumber evidence="9">1.10.3.-</ecNumber>
    </recommendedName>
</protein>
<keyword evidence="6 9" id="KW-1133">Transmembrane helix</keyword>
<evidence type="ECO:0000256" key="9">
    <source>
        <dbReference type="RuleBase" id="RU367153"/>
    </source>
</evidence>
<reference evidence="11" key="4">
    <citation type="submission" date="2016-01" db="EMBL/GenBank/DDBJ databases">
        <authorList>
            <person name="Oliw E.H."/>
        </authorList>
    </citation>
    <scope>NUCLEOTIDE SEQUENCE [LARGE SCALE GENOMIC DNA]</scope>
    <source>
        <strain evidence="11">GED7749B</strain>
    </source>
</reference>
<comment type="catalytic activity">
    <reaction evidence="1 9">
        <text>2 a quinol + O2 = 2 a quinone + 2 H2O</text>
        <dbReference type="Rhea" id="RHEA:55376"/>
        <dbReference type="ChEBI" id="CHEBI:15377"/>
        <dbReference type="ChEBI" id="CHEBI:15379"/>
        <dbReference type="ChEBI" id="CHEBI:24646"/>
        <dbReference type="ChEBI" id="CHEBI:132124"/>
    </reaction>
</comment>
<reference evidence="13" key="6">
    <citation type="submission" date="2023-06" db="EMBL/GenBank/DDBJ databases">
        <title>Probiogenomic evaluation and L lactic producing Weizmannia coaggulans BKMTCR2-2 from tree bark.</title>
        <authorList>
            <person name="Mahittikon J."/>
            <person name="Tanasupawat S."/>
        </authorList>
    </citation>
    <scope>NUCLEOTIDE SEQUENCE</scope>
    <source>
        <strain evidence="13">BKMTCR2-2</strain>
    </source>
</reference>
<dbReference type="InterPro" id="IPR014250">
    <property type="entry name" value="QoxD"/>
</dbReference>
<evidence type="ECO:0000313" key="11">
    <source>
        <dbReference type="EMBL" id="KWZ82710.1"/>
    </source>
</evidence>
<evidence type="ECO:0000313" key="13">
    <source>
        <dbReference type="EMBL" id="MDL5039911.1"/>
    </source>
</evidence>
<dbReference type="PANTHER" id="PTHR36835">
    <property type="entry name" value="CYTOCHROME BO(3) UBIQUINOL OXIDASE SUBUNIT 4"/>
    <property type="match status" value="1"/>
</dbReference>
<evidence type="ECO:0000256" key="3">
    <source>
        <dbReference type="ARBA" id="ARBA00008079"/>
    </source>
</evidence>
<dbReference type="Proteomes" id="UP001223084">
    <property type="component" value="Unassembled WGS sequence"/>
</dbReference>
<evidence type="ECO:0000256" key="5">
    <source>
        <dbReference type="ARBA" id="ARBA00022692"/>
    </source>
</evidence>
<dbReference type="GO" id="GO:0005886">
    <property type="term" value="C:plasma membrane"/>
    <property type="evidence" value="ECO:0007669"/>
    <property type="project" value="UniProtKB-SubCell"/>
</dbReference>
<dbReference type="AlphaFoldDB" id="A0A0C5C767"/>
<dbReference type="GO" id="GO:0016682">
    <property type="term" value="F:oxidoreductase activity, acting on diphenols and related substances as donors, oxygen as acceptor"/>
    <property type="evidence" value="ECO:0007669"/>
    <property type="project" value="UniProtKB-UniRule"/>
</dbReference>
<dbReference type="PATRIC" id="fig|1398.18.peg.3351"/>
<dbReference type="Proteomes" id="UP000032024">
    <property type="component" value="Chromosome"/>
</dbReference>
<dbReference type="EMBL" id="CP010525">
    <property type="protein sequence ID" value="AJO24188.1"/>
    <property type="molecule type" value="Genomic_DNA"/>
</dbReference>
<dbReference type="EMBL" id="LRPN01000050">
    <property type="protein sequence ID" value="KWZ82710.1"/>
    <property type="molecule type" value="Genomic_DNA"/>
</dbReference>
<reference evidence="14" key="2">
    <citation type="submission" date="2015-01" db="EMBL/GenBank/DDBJ databases">
        <title>Comparative genome analysis of Bacillus coagulans HM-08, Clostridium butyricum HM-68, Bacillus subtilis HM-66 and Bacillus paralicheniformis BL-09.</title>
        <authorList>
            <person name="Zhang H."/>
        </authorList>
    </citation>
    <scope>NUCLEOTIDE SEQUENCE [LARGE SCALE GENOMIC DNA]</scope>
    <source>
        <strain evidence="14">HM-08</strain>
    </source>
</reference>
<dbReference type="PANTHER" id="PTHR36835:SF1">
    <property type="entry name" value="CYTOCHROME BO(3) UBIQUINOL OXIDASE SUBUNIT 4"/>
    <property type="match status" value="1"/>
</dbReference>
<keyword evidence="8 9" id="KW-0472">Membrane</keyword>